<evidence type="ECO:0000313" key="2">
    <source>
        <dbReference type="EMBL" id="GMT33415.1"/>
    </source>
</evidence>
<reference evidence="2" key="1">
    <citation type="submission" date="2023-10" db="EMBL/GenBank/DDBJ databases">
        <title>Genome assembly of Pristionchus species.</title>
        <authorList>
            <person name="Yoshida K."/>
            <person name="Sommer R.J."/>
        </authorList>
    </citation>
    <scope>NUCLEOTIDE SEQUENCE</scope>
    <source>
        <strain evidence="2">RS5133</strain>
    </source>
</reference>
<feature type="region of interest" description="Disordered" evidence="1">
    <location>
        <begin position="33"/>
        <end position="120"/>
    </location>
</feature>
<feature type="non-terminal residue" evidence="2">
    <location>
        <position position="140"/>
    </location>
</feature>
<comment type="caution">
    <text evidence="2">The sequence shown here is derived from an EMBL/GenBank/DDBJ whole genome shotgun (WGS) entry which is preliminary data.</text>
</comment>
<organism evidence="2 3">
    <name type="scientific">Pristionchus fissidentatus</name>
    <dbReference type="NCBI Taxonomy" id="1538716"/>
    <lineage>
        <taxon>Eukaryota</taxon>
        <taxon>Metazoa</taxon>
        <taxon>Ecdysozoa</taxon>
        <taxon>Nematoda</taxon>
        <taxon>Chromadorea</taxon>
        <taxon>Rhabditida</taxon>
        <taxon>Rhabditina</taxon>
        <taxon>Diplogasteromorpha</taxon>
        <taxon>Diplogasteroidea</taxon>
        <taxon>Neodiplogasteridae</taxon>
        <taxon>Pristionchus</taxon>
    </lineage>
</organism>
<name>A0AAV5WS27_9BILA</name>
<dbReference type="Proteomes" id="UP001432322">
    <property type="component" value="Unassembled WGS sequence"/>
</dbReference>
<sequence length="140" mass="16146">KDYSEDREIGLEFRQFLRRTCLYYAQMSIANVIPDTQSSPSHHENEPIDVEEVMNEDDRGVEETEEVIPRRNSRSSTLRPSPIRKSSPSKTASKTSNRSRTEGATEKRTEVSSHHRNPQCVQCETRPSTIYGYVSHLSRF</sequence>
<proteinExistence type="predicted"/>
<dbReference type="AlphaFoldDB" id="A0AAV5WS27"/>
<evidence type="ECO:0000256" key="1">
    <source>
        <dbReference type="SAM" id="MobiDB-lite"/>
    </source>
</evidence>
<evidence type="ECO:0000313" key="3">
    <source>
        <dbReference type="Proteomes" id="UP001432322"/>
    </source>
</evidence>
<protein>
    <submittedName>
        <fullName evidence="2">Uncharacterized protein</fullName>
    </submittedName>
</protein>
<accession>A0AAV5WS27</accession>
<gene>
    <name evidence="2" type="ORF">PFISCL1PPCAC_24712</name>
</gene>
<feature type="non-terminal residue" evidence="2">
    <location>
        <position position="1"/>
    </location>
</feature>
<feature type="compositionally biased region" description="Low complexity" evidence="1">
    <location>
        <begin position="79"/>
        <end position="96"/>
    </location>
</feature>
<dbReference type="EMBL" id="BTSY01000006">
    <property type="protein sequence ID" value="GMT33415.1"/>
    <property type="molecule type" value="Genomic_DNA"/>
</dbReference>
<feature type="compositionally biased region" description="Basic and acidic residues" evidence="1">
    <location>
        <begin position="99"/>
        <end position="113"/>
    </location>
</feature>
<keyword evidence="3" id="KW-1185">Reference proteome</keyword>